<accession>A0ABN6XMA5</accession>
<dbReference type="RefSeq" id="WP_286276132.1">
    <property type="nucleotide sequence ID" value="NZ_AP027731.1"/>
</dbReference>
<feature type="transmembrane region" description="Helical" evidence="1">
    <location>
        <begin position="32"/>
        <end position="58"/>
    </location>
</feature>
<feature type="transmembrane region" description="Helical" evidence="1">
    <location>
        <begin position="5"/>
        <end position="26"/>
    </location>
</feature>
<protein>
    <recommendedName>
        <fullName evidence="4">Histidine kinase</fullName>
    </recommendedName>
</protein>
<dbReference type="EMBL" id="AP027731">
    <property type="protein sequence ID" value="BDZ46029.1"/>
    <property type="molecule type" value="Genomic_DNA"/>
</dbReference>
<evidence type="ECO:0008006" key="4">
    <source>
        <dbReference type="Google" id="ProtNLM"/>
    </source>
</evidence>
<name>A0ABN6XMA5_9MICO</name>
<feature type="transmembrane region" description="Helical" evidence="1">
    <location>
        <begin position="94"/>
        <end position="115"/>
    </location>
</feature>
<evidence type="ECO:0000313" key="2">
    <source>
        <dbReference type="EMBL" id="BDZ46029.1"/>
    </source>
</evidence>
<keyword evidence="1" id="KW-0472">Membrane</keyword>
<keyword evidence="3" id="KW-1185">Reference proteome</keyword>
<evidence type="ECO:0000313" key="3">
    <source>
        <dbReference type="Proteomes" id="UP001321498"/>
    </source>
</evidence>
<sequence length="122" mass="12931">MLLRVLAGVVLLEAVAMGVVTVLLLVELLTTPAVSVATGIALAVLAALAAVWLVAIFLGLLRRRSWVRGAVFTWQFLQLAVAIGSFQQGGRADIGWLLLLPTIVAIALLFTPSVMNATRRPS</sequence>
<dbReference type="Proteomes" id="UP001321498">
    <property type="component" value="Chromosome"/>
</dbReference>
<keyword evidence="1" id="KW-0812">Transmembrane</keyword>
<feature type="transmembrane region" description="Helical" evidence="1">
    <location>
        <begin position="70"/>
        <end position="88"/>
    </location>
</feature>
<proteinExistence type="predicted"/>
<reference evidence="3" key="1">
    <citation type="journal article" date="2019" name="Int. J. Syst. Evol. Microbiol.">
        <title>The Global Catalogue of Microorganisms (GCM) 10K type strain sequencing project: providing services to taxonomists for standard genome sequencing and annotation.</title>
        <authorList>
            <consortium name="The Broad Institute Genomics Platform"/>
            <consortium name="The Broad Institute Genome Sequencing Center for Infectious Disease"/>
            <person name="Wu L."/>
            <person name="Ma J."/>
        </authorList>
    </citation>
    <scope>NUCLEOTIDE SEQUENCE [LARGE SCALE GENOMIC DNA]</scope>
    <source>
        <strain evidence="3">NBRC 108725</strain>
    </source>
</reference>
<organism evidence="2 3">
    <name type="scientific">Naasia aerilata</name>
    <dbReference type="NCBI Taxonomy" id="1162966"/>
    <lineage>
        <taxon>Bacteria</taxon>
        <taxon>Bacillati</taxon>
        <taxon>Actinomycetota</taxon>
        <taxon>Actinomycetes</taxon>
        <taxon>Micrococcales</taxon>
        <taxon>Microbacteriaceae</taxon>
        <taxon>Naasia</taxon>
    </lineage>
</organism>
<evidence type="ECO:0000256" key="1">
    <source>
        <dbReference type="SAM" id="Phobius"/>
    </source>
</evidence>
<keyword evidence="1" id="KW-1133">Transmembrane helix</keyword>
<gene>
    <name evidence="2" type="ORF">GCM10025866_19380</name>
</gene>